<dbReference type="SUPFAM" id="SSF52540">
    <property type="entry name" value="P-loop containing nucleoside triphosphate hydrolases"/>
    <property type="match status" value="1"/>
</dbReference>
<name>A0A8J7GNT0_9ACTN</name>
<keyword evidence="9" id="KW-1185">Reference proteome</keyword>
<feature type="domain" description="Bacterial transcriptional activator" evidence="7">
    <location>
        <begin position="91"/>
        <end position="236"/>
    </location>
</feature>
<comment type="caution">
    <text evidence="8">The sequence shown here is derived from an EMBL/GenBank/DDBJ whole genome shotgun (WGS) entry which is preliminary data.</text>
</comment>
<dbReference type="Pfam" id="PF13424">
    <property type="entry name" value="TPR_12"/>
    <property type="match status" value="4"/>
</dbReference>
<reference evidence="8" key="1">
    <citation type="submission" date="2020-11" db="EMBL/GenBank/DDBJ databases">
        <title>Sequencing the genomes of 1000 actinobacteria strains.</title>
        <authorList>
            <person name="Klenk H.-P."/>
        </authorList>
    </citation>
    <scope>NUCLEOTIDE SEQUENCE</scope>
    <source>
        <strain evidence="8">DSM 45356</strain>
    </source>
</reference>
<dbReference type="InterPro" id="IPR036388">
    <property type="entry name" value="WH-like_DNA-bd_sf"/>
</dbReference>
<dbReference type="RefSeq" id="WP_203787751.1">
    <property type="nucleotide sequence ID" value="NZ_BONS01000042.1"/>
</dbReference>
<evidence type="ECO:0000259" key="7">
    <source>
        <dbReference type="SMART" id="SM01043"/>
    </source>
</evidence>
<dbReference type="EMBL" id="JADOUF010000001">
    <property type="protein sequence ID" value="MBG6134011.1"/>
    <property type="molecule type" value="Genomic_DNA"/>
</dbReference>
<dbReference type="InterPro" id="IPR016032">
    <property type="entry name" value="Sig_transdc_resp-reg_C-effctor"/>
</dbReference>
<dbReference type="SMART" id="SM01043">
    <property type="entry name" value="BTAD"/>
    <property type="match status" value="1"/>
</dbReference>
<dbReference type="InterPro" id="IPR011990">
    <property type="entry name" value="TPR-like_helical_dom_sf"/>
</dbReference>
<dbReference type="PANTHER" id="PTHR35807">
    <property type="entry name" value="TRANSCRIPTIONAL REGULATOR REDD-RELATED"/>
    <property type="match status" value="1"/>
</dbReference>
<dbReference type="Pfam" id="PF03704">
    <property type="entry name" value="BTAD"/>
    <property type="match status" value="1"/>
</dbReference>
<dbReference type="PROSITE" id="PS50005">
    <property type="entry name" value="TPR"/>
    <property type="match status" value="4"/>
</dbReference>
<dbReference type="InterPro" id="IPR005158">
    <property type="entry name" value="BTAD"/>
</dbReference>
<dbReference type="Gene3D" id="1.25.40.10">
    <property type="entry name" value="Tetratricopeptide repeat domain"/>
    <property type="match status" value="3"/>
</dbReference>
<evidence type="ECO:0000313" key="9">
    <source>
        <dbReference type="Proteomes" id="UP000622552"/>
    </source>
</evidence>
<dbReference type="AlphaFoldDB" id="A0A8J7GNT0"/>
<keyword evidence="4" id="KW-0804">Transcription</keyword>
<feature type="repeat" description="TPR" evidence="5">
    <location>
        <begin position="695"/>
        <end position="728"/>
    </location>
</feature>
<proteinExistence type="inferred from homology"/>
<feature type="repeat" description="TPR" evidence="5">
    <location>
        <begin position="775"/>
        <end position="808"/>
    </location>
</feature>
<evidence type="ECO:0000256" key="4">
    <source>
        <dbReference type="ARBA" id="ARBA00023163"/>
    </source>
</evidence>
<evidence type="ECO:0000256" key="3">
    <source>
        <dbReference type="ARBA" id="ARBA00023125"/>
    </source>
</evidence>
<dbReference type="InterPro" id="IPR027417">
    <property type="entry name" value="P-loop_NTPase"/>
</dbReference>
<dbReference type="InterPro" id="IPR051677">
    <property type="entry name" value="AfsR-DnrI-RedD_regulator"/>
</dbReference>
<evidence type="ECO:0000256" key="5">
    <source>
        <dbReference type="PROSITE-ProRule" id="PRU00339"/>
    </source>
</evidence>
<dbReference type="PROSITE" id="PS50293">
    <property type="entry name" value="TPR_REGION"/>
    <property type="match status" value="1"/>
</dbReference>
<dbReference type="SUPFAM" id="SSF46894">
    <property type="entry name" value="C-terminal effector domain of the bipartite response regulators"/>
    <property type="match status" value="1"/>
</dbReference>
<keyword evidence="5" id="KW-0802">TPR repeat</keyword>
<accession>A0A8J7GNT0</accession>
<dbReference type="GO" id="GO:0043531">
    <property type="term" value="F:ADP binding"/>
    <property type="evidence" value="ECO:0007669"/>
    <property type="project" value="InterPro"/>
</dbReference>
<feature type="repeat" description="TPR" evidence="5">
    <location>
        <begin position="855"/>
        <end position="888"/>
    </location>
</feature>
<dbReference type="SUPFAM" id="SSF48452">
    <property type="entry name" value="TPR-like"/>
    <property type="match status" value="4"/>
</dbReference>
<dbReference type="GO" id="GO:0006355">
    <property type="term" value="P:regulation of DNA-templated transcription"/>
    <property type="evidence" value="ECO:0007669"/>
    <property type="project" value="InterPro"/>
</dbReference>
<organism evidence="8 9">
    <name type="scientific">Longispora fulva</name>
    <dbReference type="NCBI Taxonomy" id="619741"/>
    <lineage>
        <taxon>Bacteria</taxon>
        <taxon>Bacillati</taxon>
        <taxon>Actinomycetota</taxon>
        <taxon>Actinomycetes</taxon>
        <taxon>Micromonosporales</taxon>
        <taxon>Micromonosporaceae</taxon>
        <taxon>Longispora</taxon>
    </lineage>
</organism>
<gene>
    <name evidence="8" type="ORF">IW245_000205</name>
</gene>
<keyword evidence="3" id="KW-0238">DNA-binding</keyword>
<dbReference type="InterPro" id="IPR001867">
    <property type="entry name" value="OmpR/PhoB-type_DNA-bd"/>
</dbReference>
<dbReference type="Gene3D" id="3.40.50.300">
    <property type="entry name" value="P-loop containing nucleotide triphosphate hydrolases"/>
    <property type="match status" value="1"/>
</dbReference>
<comment type="similarity">
    <text evidence="1">Belongs to the AfsR/DnrI/RedD regulatory family.</text>
</comment>
<evidence type="ECO:0000256" key="1">
    <source>
        <dbReference type="ARBA" id="ARBA00005820"/>
    </source>
</evidence>
<evidence type="ECO:0000256" key="2">
    <source>
        <dbReference type="ARBA" id="ARBA00023015"/>
    </source>
</evidence>
<dbReference type="GO" id="GO:0000160">
    <property type="term" value="P:phosphorelay signal transduction system"/>
    <property type="evidence" value="ECO:0007669"/>
    <property type="project" value="InterPro"/>
</dbReference>
<dbReference type="CDD" id="cd15831">
    <property type="entry name" value="BTAD"/>
    <property type="match status" value="1"/>
</dbReference>
<feature type="domain" description="OmpR/PhoB-type" evidence="6">
    <location>
        <begin position="10"/>
        <end position="84"/>
    </location>
</feature>
<dbReference type="InterPro" id="IPR019734">
    <property type="entry name" value="TPR_rpt"/>
</dbReference>
<sequence>MLGPLHVHDGTGVRPVTSAASRILLSGLLLRCGQPASVAEMSAWLWGSDTAAPNATVRSYVMRLRRALGAAADTLTSHAGGYVLSTDPRHLDAARFTARRDDGCRAMGAGDWATAGTLLDEALAEWRGDALQDVASDQLHAEHAHRLAEQRAQTEEWRVTAKLHLGRHGELISHLYELVAAYPLRETLTEQLMLALYRNGRRADALETFRATRELLVRELGIEPGPALQDTHRKVLAGDEALLWTAPTAAVAVSRPRNDLPRGLADFTGRDAEVLELTAHARGGGPVATVSVIDGMAGVGKTALAMRVAHQLAPYFPDGQLCLDLHGYTPDQEPLPTAQALHRLLTAVGVPDERVAAGPDDRAAQWRAELADRRVLVVLDNAVDAAQVAPLLVGAPGCHMIVTSRQRLYDLDGAHFLSLDVLDAPDAVDLFVRIAGAGRCAGQTAEAFEVVQACGRLPLAVRIAAARLKHRPTWTIRYLLEQLRDCDLVTEHTDAAIGVSYRHLTGAQRYMFCALGLHPGTDIDLWAAAALAGRPPAPARRALEELVDHHMLEQPLPGRFAFHDVLRGHAGRLAADEGIPRTPALARLRDHYRDTAAAAMDLIHPHEHDLRPRAAASTIAFDGPRAAIGWLDGERYNLIDVARQAVAERQPAWAGMLSNMLWRHLETQAHYEDAVTLHHVALRAATDAGDLPGQGDALRHLGKVYFRLSRLDQSVEHLTAALDIARRTGDRVAEAGALGNLANACAERGQLREALRYHQQSAAIDRGSGDRSSLASVYAGIGTTHARLGEYEEAVRHLRHALELNRANPNHLTEGHAHTALGMVFTRTGDTAQAIEHLRHALDIHRTWGFRAGEANSLTSLGMLYARSGDIDLAADHYERAETLYEEIGNRGRQGHAILGIGYARQLAGDHHRAIERYRDALAIGAEIGDRVLETEALNGAGASLRCLDRLDDALHHHTTALAHATEVGARHEEARAHDGIADIHRRRGEDALARTHWEQALDHYRALGAPEAEAVEKQLAASV</sequence>
<keyword evidence="2" id="KW-0805">Transcription regulation</keyword>
<protein>
    <submittedName>
        <fullName evidence="8">Tetratricopeptide (TPR) repeat protein</fullName>
    </submittedName>
</protein>
<dbReference type="PANTHER" id="PTHR35807:SF1">
    <property type="entry name" value="TRANSCRIPTIONAL REGULATOR REDD"/>
    <property type="match status" value="1"/>
</dbReference>
<dbReference type="PRINTS" id="PR00364">
    <property type="entry name" value="DISEASERSIST"/>
</dbReference>
<evidence type="ECO:0000313" key="8">
    <source>
        <dbReference type="EMBL" id="MBG6134011.1"/>
    </source>
</evidence>
<dbReference type="SMART" id="SM00862">
    <property type="entry name" value="Trans_reg_C"/>
    <property type="match status" value="1"/>
</dbReference>
<dbReference type="SMART" id="SM00028">
    <property type="entry name" value="TPR"/>
    <property type="match status" value="8"/>
</dbReference>
<feature type="repeat" description="TPR" evidence="5">
    <location>
        <begin position="815"/>
        <end position="848"/>
    </location>
</feature>
<evidence type="ECO:0000259" key="6">
    <source>
        <dbReference type="SMART" id="SM00862"/>
    </source>
</evidence>
<dbReference type="Proteomes" id="UP000622552">
    <property type="component" value="Unassembled WGS sequence"/>
</dbReference>
<dbReference type="GO" id="GO:0003677">
    <property type="term" value="F:DNA binding"/>
    <property type="evidence" value="ECO:0007669"/>
    <property type="project" value="UniProtKB-KW"/>
</dbReference>
<dbReference type="Gene3D" id="1.10.10.10">
    <property type="entry name" value="Winged helix-like DNA-binding domain superfamily/Winged helix DNA-binding domain"/>
    <property type="match status" value="1"/>
</dbReference>